<proteinExistence type="predicted"/>
<name>A0A1I7USU7_9PELO</name>
<evidence type="ECO:0000313" key="2">
    <source>
        <dbReference type="Proteomes" id="UP000095282"/>
    </source>
</evidence>
<reference evidence="3" key="1">
    <citation type="submission" date="2016-11" db="UniProtKB">
        <authorList>
            <consortium name="WormBaseParasite"/>
        </authorList>
    </citation>
    <scope>IDENTIFICATION</scope>
</reference>
<dbReference type="Proteomes" id="UP000095282">
    <property type="component" value="Unplaced"/>
</dbReference>
<keyword evidence="1" id="KW-0732">Signal</keyword>
<keyword evidence="2" id="KW-1185">Reference proteome</keyword>
<feature type="chain" id="PRO_5009309286" evidence="1">
    <location>
        <begin position="19"/>
        <end position="203"/>
    </location>
</feature>
<evidence type="ECO:0000313" key="3">
    <source>
        <dbReference type="WBParaSite" id="Csp11.Scaffold630.g18999.t1"/>
    </source>
</evidence>
<accession>A0A1I7USU7</accession>
<dbReference type="AlphaFoldDB" id="A0A1I7USU7"/>
<sequence length="203" mass="22469">MWFKIFCFAAIMLSEISAATQCEVLSNTFPECDKCRDHYERALHTANVAIHNFQSGASLYCNTMADRSGCEAAITDIKNVMESLKAELFPQNGDDDALAASRSLVCAHIFGICPEITMEGRCLSEGQWSCYSCTRFLDIIVKVLQAPIQLINQIIPSFFCPTSDKLCLKSFNSSIEIVGVLGDILENEKNSEDVCRNVVKCIA</sequence>
<organism evidence="2 3">
    <name type="scientific">Caenorhabditis tropicalis</name>
    <dbReference type="NCBI Taxonomy" id="1561998"/>
    <lineage>
        <taxon>Eukaryota</taxon>
        <taxon>Metazoa</taxon>
        <taxon>Ecdysozoa</taxon>
        <taxon>Nematoda</taxon>
        <taxon>Chromadorea</taxon>
        <taxon>Rhabditida</taxon>
        <taxon>Rhabditina</taxon>
        <taxon>Rhabditomorpha</taxon>
        <taxon>Rhabditoidea</taxon>
        <taxon>Rhabditidae</taxon>
        <taxon>Peloderinae</taxon>
        <taxon>Caenorhabditis</taxon>
    </lineage>
</organism>
<feature type="signal peptide" evidence="1">
    <location>
        <begin position="1"/>
        <end position="18"/>
    </location>
</feature>
<evidence type="ECO:0000256" key="1">
    <source>
        <dbReference type="SAM" id="SignalP"/>
    </source>
</evidence>
<dbReference type="eggNOG" id="ENOG502TK91">
    <property type="taxonomic scope" value="Eukaryota"/>
</dbReference>
<protein>
    <submittedName>
        <fullName evidence="3">Saposin B-type domain-containing protein</fullName>
    </submittedName>
</protein>
<dbReference type="WBParaSite" id="Csp11.Scaffold630.g18999.t1">
    <property type="protein sequence ID" value="Csp11.Scaffold630.g18999.t1"/>
    <property type="gene ID" value="Csp11.Scaffold630.g18999"/>
</dbReference>